<dbReference type="Proteomes" id="UP000286746">
    <property type="component" value="Unassembled WGS sequence"/>
</dbReference>
<gene>
    <name evidence="4" type="ORF">GKJPGBOP_04497</name>
</gene>
<feature type="compositionally biased region" description="Gly residues" evidence="1">
    <location>
        <begin position="100"/>
        <end position="109"/>
    </location>
</feature>
<dbReference type="AlphaFoldDB" id="A0A401W5Z6"/>
<name>A0A401W5Z6_STREY</name>
<feature type="chain" id="PRO_5039343971" description="DUF4232 domain-containing protein" evidence="2">
    <location>
        <begin position="29"/>
        <end position="249"/>
    </location>
</feature>
<dbReference type="PROSITE" id="PS51257">
    <property type="entry name" value="PROKAR_LIPOPROTEIN"/>
    <property type="match status" value="1"/>
</dbReference>
<organism evidence="4 5">
    <name type="scientific">Streptomyces paromomycinus</name>
    <name type="common">Streptomyces rimosus subsp. paromomycinus</name>
    <dbReference type="NCBI Taxonomy" id="92743"/>
    <lineage>
        <taxon>Bacteria</taxon>
        <taxon>Bacillati</taxon>
        <taxon>Actinomycetota</taxon>
        <taxon>Actinomycetes</taxon>
        <taxon>Kitasatosporales</taxon>
        <taxon>Streptomycetaceae</taxon>
        <taxon>Streptomyces</taxon>
    </lineage>
</organism>
<keyword evidence="5" id="KW-1185">Reference proteome</keyword>
<sequence length="249" mass="24716">MRSRLFSTRTARVAASAAAVAAALSLTACGGAEDGKKAAGAAQPVASAGPVPAGQDSSAGSGAGAGSADASGGTGPAAKAPSGAGSQGGHGSQATPARTGSGGKHGTSTGGKPSACTAANTKVTVSKLSRPINHLLLTLTNTGSTRCDAYHYPALRFDDAQAPTDVLQSSKPQSVVSVEPGRSAYAAVRTSDATGEAEGGRTVHSLDMFFANRDGSYAERPAHPKLPKGTYIDDSAQVTYWQSELDNAL</sequence>
<dbReference type="EMBL" id="BHZD01000001">
    <property type="protein sequence ID" value="GCD44783.1"/>
    <property type="molecule type" value="Genomic_DNA"/>
</dbReference>
<feature type="region of interest" description="Disordered" evidence="1">
    <location>
        <begin position="43"/>
        <end position="116"/>
    </location>
</feature>
<keyword evidence="2" id="KW-0732">Signal</keyword>
<evidence type="ECO:0000256" key="1">
    <source>
        <dbReference type="SAM" id="MobiDB-lite"/>
    </source>
</evidence>
<feature type="signal peptide" evidence="2">
    <location>
        <begin position="1"/>
        <end position="28"/>
    </location>
</feature>
<evidence type="ECO:0000259" key="3">
    <source>
        <dbReference type="Pfam" id="PF14016"/>
    </source>
</evidence>
<proteinExistence type="predicted"/>
<evidence type="ECO:0000313" key="5">
    <source>
        <dbReference type="Proteomes" id="UP000286746"/>
    </source>
</evidence>
<accession>A0A401W5Z6</accession>
<evidence type="ECO:0000256" key="2">
    <source>
        <dbReference type="SAM" id="SignalP"/>
    </source>
</evidence>
<reference evidence="4 5" key="1">
    <citation type="submission" date="2018-11" db="EMBL/GenBank/DDBJ databases">
        <title>Whole genome sequence of Streptomyces paromomycinus NBRC 15454(T).</title>
        <authorList>
            <person name="Komaki H."/>
            <person name="Tamura T."/>
        </authorList>
    </citation>
    <scope>NUCLEOTIDE SEQUENCE [LARGE SCALE GENOMIC DNA]</scope>
    <source>
        <strain evidence="4 5">NBRC 15454</strain>
    </source>
</reference>
<feature type="domain" description="DUF4232" evidence="3">
    <location>
        <begin position="116"/>
        <end position="242"/>
    </location>
</feature>
<protein>
    <recommendedName>
        <fullName evidence="3">DUF4232 domain-containing protein</fullName>
    </recommendedName>
</protein>
<dbReference type="Pfam" id="PF14016">
    <property type="entry name" value="DUF4232"/>
    <property type="match status" value="1"/>
</dbReference>
<feature type="compositionally biased region" description="Low complexity" evidence="1">
    <location>
        <begin position="43"/>
        <end position="84"/>
    </location>
</feature>
<evidence type="ECO:0000313" key="4">
    <source>
        <dbReference type="EMBL" id="GCD44783.1"/>
    </source>
</evidence>
<comment type="caution">
    <text evidence="4">The sequence shown here is derived from an EMBL/GenBank/DDBJ whole genome shotgun (WGS) entry which is preliminary data.</text>
</comment>
<dbReference type="InterPro" id="IPR025326">
    <property type="entry name" value="DUF4232"/>
</dbReference>
<dbReference type="RefSeq" id="WP_125055547.1">
    <property type="nucleotide sequence ID" value="NZ_BHZD01000001.1"/>
</dbReference>